<dbReference type="AlphaFoldDB" id="A0AAU8E9B4"/>
<accession>A0AAU8E9B4</accession>
<dbReference type="EMBL" id="CP159258">
    <property type="protein sequence ID" value="XCG75828.1"/>
    <property type="molecule type" value="Genomic_DNA"/>
</dbReference>
<dbReference type="GO" id="GO:0016491">
    <property type="term" value="F:oxidoreductase activity"/>
    <property type="evidence" value="ECO:0007669"/>
    <property type="project" value="UniProtKB-KW"/>
</dbReference>
<dbReference type="PRINTS" id="PR00368">
    <property type="entry name" value="FADPNR"/>
</dbReference>
<dbReference type="Pfam" id="PF07992">
    <property type="entry name" value="Pyr_redox_2"/>
    <property type="match status" value="1"/>
</dbReference>
<dbReference type="SUPFAM" id="SSF51905">
    <property type="entry name" value="FAD/NAD(P)-binding domain"/>
    <property type="match status" value="1"/>
</dbReference>
<protein>
    <submittedName>
        <fullName evidence="3">NAD(P)/FAD-dependent oxidoreductase</fullName>
    </submittedName>
</protein>
<evidence type="ECO:0000256" key="1">
    <source>
        <dbReference type="ARBA" id="ARBA00023002"/>
    </source>
</evidence>
<dbReference type="PANTHER" id="PTHR42949">
    <property type="entry name" value="ANAEROBIC GLYCEROL-3-PHOSPHATE DEHYDROGENASE SUBUNIT B"/>
    <property type="match status" value="1"/>
</dbReference>
<dbReference type="PANTHER" id="PTHR42949:SF3">
    <property type="entry name" value="ANAEROBIC GLYCEROL-3-PHOSPHATE DEHYDROGENASE SUBUNIT B"/>
    <property type="match status" value="1"/>
</dbReference>
<dbReference type="InterPro" id="IPR023753">
    <property type="entry name" value="FAD/NAD-binding_dom"/>
</dbReference>
<feature type="domain" description="FAD/NAD(P)-binding" evidence="2">
    <location>
        <begin position="28"/>
        <end position="336"/>
    </location>
</feature>
<dbReference type="CDD" id="cd19946">
    <property type="entry name" value="GlpA-like_Fer2_BFD-like"/>
    <property type="match status" value="1"/>
</dbReference>
<reference evidence="3" key="1">
    <citation type="submission" date="2024-06" db="EMBL/GenBank/DDBJ databases">
        <title>The Caenorhabditis elegans bacterial microbiome influences microsporidia infection through nutrient limitation and inhibiting parasite invasion.</title>
        <authorList>
            <person name="Tamim El Jarkass H."/>
            <person name="Castelblanco S."/>
            <person name="Kaur M."/>
            <person name="Wan Y.C."/>
            <person name="Ellis A.E."/>
            <person name="Sheldon R.D."/>
            <person name="Lien E.C."/>
            <person name="Burton N.O."/>
            <person name="Wright G.D."/>
            <person name="Reinke A.W."/>
        </authorList>
    </citation>
    <scope>NUCLEOTIDE SEQUENCE</scope>
    <source>
        <strain evidence="3">MYb327</strain>
    </source>
</reference>
<gene>
    <name evidence="3" type="ORF">ABVN21_07060</name>
</gene>
<organism evidence="3">
    <name type="scientific">Pseudomonas sp. MYb327</name>
    <dbReference type="NCBI Taxonomy" id="2745230"/>
    <lineage>
        <taxon>Bacteria</taxon>
        <taxon>Pseudomonadati</taxon>
        <taxon>Pseudomonadota</taxon>
        <taxon>Gammaproteobacteria</taxon>
        <taxon>Pseudomonadales</taxon>
        <taxon>Pseudomonadaceae</taxon>
        <taxon>Pseudomonas</taxon>
    </lineage>
</organism>
<dbReference type="InterPro" id="IPR036188">
    <property type="entry name" value="FAD/NAD-bd_sf"/>
</dbReference>
<keyword evidence="1" id="KW-0560">Oxidoreductase</keyword>
<evidence type="ECO:0000259" key="2">
    <source>
        <dbReference type="Pfam" id="PF07992"/>
    </source>
</evidence>
<dbReference type="Gene3D" id="1.10.10.1100">
    <property type="entry name" value="BFD-like [2Fe-2S]-binding domain"/>
    <property type="match status" value="1"/>
</dbReference>
<dbReference type="Gene3D" id="3.50.50.60">
    <property type="entry name" value="FAD/NAD(P)-binding domain"/>
    <property type="match status" value="2"/>
</dbReference>
<dbReference type="InterPro" id="IPR051691">
    <property type="entry name" value="Metab_Enz_Cyan_OpOx_G3PDH"/>
</dbReference>
<dbReference type="RefSeq" id="WP_339556322.1">
    <property type="nucleotide sequence ID" value="NZ_CP159258.1"/>
</dbReference>
<dbReference type="InterPro" id="IPR041854">
    <property type="entry name" value="BFD-like_2Fe2S-bd_dom_sf"/>
</dbReference>
<proteinExistence type="predicted"/>
<dbReference type="PRINTS" id="PR00411">
    <property type="entry name" value="PNDRDTASEI"/>
</dbReference>
<name>A0AAU8E9B4_9PSED</name>
<sequence>MTDDLSQTLYYDPASVAGKAPPINDETDILIVGAGPAGLAAALTAAGHGLRVTLVDENPVPLETMGEEVPLHFGGRMGAAVANHNSVLQTLLDARPEIAEALEAGVDVRLGTAVWGLFPQQRTTAWIEGAVAGLADAENAWLLRFKQVIVAAGRRDMGLAFDGWHRPGVMGVSAAHRLATVYGALECQRAVLIGSDTQALATAHALVSKGVHIAAIIEQAAQVSGDSTLLGLLVEQGARVLTGHVIREADGDAFGVKRVIAVAVDTVGRPVDGALVEIECDTVLLGVAAIPAIELVEAAGCNTSFQADRGGHVSDADLTQRTSLPFVLVAGDCAGVWASKSLDDNVARCEGRIAAQTALDALGVDIALDDSVPTPDEPPIDIAANRTAWVRGSTLHAQNEPFVCLCEEVTASEILGQQPPRYLDWTPTDAALKNGLQNAAPNPDVTKRLTRACMGPCQGRRCREQVATLLGIGAGLSVEAIALASYRPPVRPLSLQQAGQIEETPQMRSRWDAWFDMPSQWTPFWLCSGQQTVATRPQDAVRPIHPSHNEG</sequence>
<evidence type="ECO:0000313" key="3">
    <source>
        <dbReference type="EMBL" id="XCG75828.1"/>
    </source>
</evidence>